<reference evidence="11" key="1">
    <citation type="journal article" date="2020" name="Biotechnol. Biofuels">
        <title>New insights from the biogas microbiome by comprehensive genome-resolved metagenomics of nearly 1600 species originating from multiple anaerobic digesters.</title>
        <authorList>
            <person name="Campanaro S."/>
            <person name="Treu L."/>
            <person name="Rodriguez-R L.M."/>
            <person name="Kovalovszki A."/>
            <person name="Ziels R.M."/>
            <person name="Maus I."/>
            <person name="Zhu X."/>
            <person name="Kougias P.G."/>
            <person name="Basile A."/>
            <person name="Luo G."/>
            <person name="Schluter A."/>
            <person name="Konstantinidis K.T."/>
            <person name="Angelidaki I."/>
        </authorList>
    </citation>
    <scope>NUCLEOTIDE SEQUENCE</scope>
    <source>
        <strain evidence="11">AS06rmzACSIP_7</strain>
    </source>
</reference>
<dbReference type="Pfam" id="PF00654">
    <property type="entry name" value="Voltage_CLC"/>
    <property type="match status" value="1"/>
</dbReference>
<accession>A0A971S221</accession>
<dbReference type="AlphaFoldDB" id="A0A971S221"/>
<evidence type="ECO:0000256" key="4">
    <source>
        <dbReference type="ARBA" id="ARBA00022989"/>
    </source>
</evidence>
<evidence type="ECO:0000256" key="6">
    <source>
        <dbReference type="ARBA" id="ARBA00023136"/>
    </source>
</evidence>
<evidence type="ECO:0000313" key="12">
    <source>
        <dbReference type="Proteomes" id="UP000777265"/>
    </source>
</evidence>
<feature type="transmembrane region" description="Helical" evidence="10">
    <location>
        <begin position="35"/>
        <end position="53"/>
    </location>
</feature>
<dbReference type="Proteomes" id="UP000777265">
    <property type="component" value="Unassembled WGS sequence"/>
</dbReference>
<keyword evidence="2" id="KW-0813">Transport</keyword>
<proteinExistence type="predicted"/>
<dbReference type="GO" id="GO:0005254">
    <property type="term" value="F:chloride channel activity"/>
    <property type="evidence" value="ECO:0007669"/>
    <property type="project" value="UniProtKB-KW"/>
</dbReference>
<evidence type="ECO:0000256" key="10">
    <source>
        <dbReference type="SAM" id="Phobius"/>
    </source>
</evidence>
<dbReference type="PANTHER" id="PTHR43427">
    <property type="entry name" value="CHLORIDE CHANNEL PROTEIN CLC-E"/>
    <property type="match status" value="1"/>
</dbReference>
<comment type="caution">
    <text evidence="11">The sequence shown here is derived from an EMBL/GenBank/DDBJ whole genome shotgun (WGS) entry which is preliminary data.</text>
</comment>
<organism evidence="11 12">
    <name type="scientific">Syntrophorhabdus aromaticivorans</name>
    <dbReference type="NCBI Taxonomy" id="328301"/>
    <lineage>
        <taxon>Bacteria</taxon>
        <taxon>Pseudomonadati</taxon>
        <taxon>Thermodesulfobacteriota</taxon>
        <taxon>Syntrophorhabdia</taxon>
        <taxon>Syntrophorhabdales</taxon>
        <taxon>Syntrophorhabdaceae</taxon>
        <taxon>Syntrophorhabdus</taxon>
    </lineage>
</organism>
<keyword evidence="6 10" id="KW-0472">Membrane</keyword>
<keyword evidence="9" id="KW-0407">Ion channel</keyword>
<dbReference type="InterPro" id="IPR050368">
    <property type="entry name" value="ClC-type_chloride_channel"/>
</dbReference>
<evidence type="ECO:0000256" key="8">
    <source>
        <dbReference type="ARBA" id="ARBA00023214"/>
    </source>
</evidence>
<keyword evidence="4 10" id="KW-1133">Transmembrane helix</keyword>
<evidence type="ECO:0000256" key="3">
    <source>
        <dbReference type="ARBA" id="ARBA00022692"/>
    </source>
</evidence>
<dbReference type="InterPro" id="IPR014743">
    <property type="entry name" value="Cl-channel_core"/>
</dbReference>
<dbReference type="Gene3D" id="1.10.3080.10">
    <property type="entry name" value="Clc chloride channel"/>
    <property type="match status" value="1"/>
</dbReference>
<comment type="subcellular location">
    <subcellularLocation>
        <location evidence="1">Membrane</location>
        <topology evidence="1">Multi-pass membrane protein</topology>
    </subcellularLocation>
</comment>
<dbReference type="CDD" id="cd00400">
    <property type="entry name" value="Voltage_gated_ClC"/>
    <property type="match status" value="1"/>
</dbReference>
<evidence type="ECO:0000313" key="11">
    <source>
        <dbReference type="EMBL" id="NLW36858.1"/>
    </source>
</evidence>
<gene>
    <name evidence="11" type="ORF">GXY80_15480</name>
</gene>
<evidence type="ECO:0000256" key="5">
    <source>
        <dbReference type="ARBA" id="ARBA00023065"/>
    </source>
</evidence>
<keyword evidence="8" id="KW-0868">Chloride</keyword>
<keyword evidence="3 10" id="KW-0812">Transmembrane</keyword>
<keyword evidence="5" id="KW-0406">Ion transport</keyword>
<dbReference type="PANTHER" id="PTHR43427:SF6">
    <property type="entry name" value="CHLORIDE CHANNEL PROTEIN CLC-E"/>
    <property type="match status" value="1"/>
</dbReference>
<keyword evidence="7" id="KW-0869">Chloride channel</keyword>
<reference evidence="11" key="2">
    <citation type="submission" date="2020-01" db="EMBL/GenBank/DDBJ databases">
        <authorList>
            <person name="Campanaro S."/>
        </authorList>
    </citation>
    <scope>NUCLEOTIDE SEQUENCE</scope>
    <source>
        <strain evidence="11">AS06rmzACSIP_7</strain>
    </source>
</reference>
<dbReference type="SUPFAM" id="SSF81340">
    <property type="entry name" value="Clc chloride channel"/>
    <property type="match status" value="1"/>
</dbReference>
<protein>
    <submittedName>
        <fullName evidence="11">Chloride channel protein</fullName>
    </submittedName>
</protein>
<evidence type="ECO:0000256" key="9">
    <source>
        <dbReference type="ARBA" id="ARBA00023303"/>
    </source>
</evidence>
<name>A0A971S221_9BACT</name>
<evidence type="ECO:0000256" key="7">
    <source>
        <dbReference type="ARBA" id="ARBA00023173"/>
    </source>
</evidence>
<dbReference type="EMBL" id="JAAYEE010000310">
    <property type="protein sequence ID" value="NLW36858.1"/>
    <property type="molecule type" value="Genomic_DNA"/>
</dbReference>
<dbReference type="GO" id="GO:0034707">
    <property type="term" value="C:chloride channel complex"/>
    <property type="evidence" value="ECO:0007669"/>
    <property type="project" value="UniProtKB-KW"/>
</dbReference>
<evidence type="ECO:0000256" key="1">
    <source>
        <dbReference type="ARBA" id="ARBA00004141"/>
    </source>
</evidence>
<dbReference type="InterPro" id="IPR001807">
    <property type="entry name" value="ClC"/>
</dbReference>
<evidence type="ECO:0000256" key="2">
    <source>
        <dbReference type="ARBA" id="ARBA00022448"/>
    </source>
</evidence>
<sequence>MVKTGTQFFAQDLVAYLLPGHLAGFSLLDFPLNRWMMVWIPAFGGVISGFLVFRFAPEAEGHGTDAMIDSFHRKKGIVRKHVPAIKTIASAITIGSGGSAGKEGPIAQIGSGFGSILASLLKLSDKECRIMLLAGAAEVCLPRPFSSGPCWGGGSTDRFAEGCYPSIQ</sequence>